<gene>
    <name evidence="1" type="ORF">J6TS1_10610</name>
</gene>
<proteinExistence type="predicted"/>
<evidence type="ECO:0000313" key="2">
    <source>
        <dbReference type="Proteomes" id="UP000680670"/>
    </source>
</evidence>
<protein>
    <submittedName>
        <fullName evidence="1">Uncharacterized protein</fullName>
    </submittedName>
</protein>
<reference evidence="1 2" key="1">
    <citation type="submission" date="2021-03" db="EMBL/GenBank/DDBJ databases">
        <title>Antimicrobial resistance genes in bacteria isolated from Japanese honey, and their potential for conferring macrolide and lincosamide resistance in the American foulbrood pathogen Paenibacillus larvae.</title>
        <authorList>
            <person name="Okamoto M."/>
            <person name="Kumagai M."/>
            <person name="Kanamori H."/>
            <person name="Takamatsu D."/>
        </authorList>
    </citation>
    <scope>NUCLEOTIDE SEQUENCE [LARGE SCALE GENOMIC DNA]</scope>
    <source>
        <strain evidence="1 2">J6TS1</strain>
    </source>
</reference>
<name>A0ABQ4KT29_SIMTE</name>
<keyword evidence="2" id="KW-1185">Reference proteome</keyword>
<evidence type="ECO:0000313" key="1">
    <source>
        <dbReference type="EMBL" id="GIN95191.1"/>
    </source>
</evidence>
<sequence>MYHISRLVAIYSPTFKAYYEKKLSEGKHYNVVLSHIVKKLMRVIFYMRKTDEAIKKLNDPNLNF</sequence>
<accession>A0ABQ4KT29</accession>
<organism evidence="1 2">
    <name type="scientific">Siminovitchia terrae</name>
    <name type="common">Bacillus terrae</name>
    <dbReference type="NCBI Taxonomy" id="1914933"/>
    <lineage>
        <taxon>Bacteria</taxon>
        <taxon>Bacillati</taxon>
        <taxon>Bacillota</taxon>
        <taxon>Bacilli</taxon>
        <taxon>Bacillales</taxon>
        <taxon>Bacillaceae</taxon>
        <taxon>Siminovitchia</taxon>
    </lineage>
</organism>
<dbReference type="EMBL" id="BORJ01000002">
    <property type="protein sequence ID" value="GIN95191.1"/>
    <property type="molecule type" value="Genomic_DNA"/>
</dbReference>
<dbReference type="Proteomes" id="UP000680670">
    <property type="component" value="Unassembled WGS sequence"/>
</dbReference>
<comment type="caution">
    <text evidence="1">The sequence shown here is derived from an EMBL/GenBank/DDBJ whole genome shotgun (WGS) entry which is preliminary data.</text>
</comment>